<name>A0A6N6RMK6_9FLAO</name>
<organism evidence="2 3">
    <name type="scientific">Phaeocystidibacter luteus</name>
    <dbReference type="NCBI Taxonomy" id="911197"/>
    <lineage>
        <taxon>Bacteria</taxon>
        <taxon>Pseudomonadati</taxon>
        <taxon>Bacteroidota</taxon>
        <taxon>Flavobacteriia</taxon>
        <taxon>Flavobacteriales</taxon>
        <taxon>Phaeocystidibacteraceae</taxon>
        <taxon>Phaeocystidibacter</taxon>
    </lineage>
</organism>
<protein>
    <submittedName>
        <fullName evidence="2">Transcriptional regulator</fullName>
    </submittedName>
</protein>
<dbReference type="Gene3D" id="1.10.10.10">
    <property type="entry name" value="Winged helix-like DNA-binding domain superfamily/Winged helix DNA-binding domain"/>
    <property type="match status" value="1"/>
</dbReference>
<dbReference type="InterPro" id="IPR027395">
    <property type="entry name" value="WH_DNA-bd_dom"/>
</dbReference>
<evidence type="ECO:0000259" key="1">
    <source>
        <dbReference type="Pfam" id="PF13601"/>
    </source>
</evidence>
<reference evidence="2 3" key="1">
    <citation type="submission" date="2019-09" db="EMBL/GenBank/DDBJ databases">
        <title>Genomes of family Cryomorphaceae.</title>
        <authorList>
            <person name="Bowman J.P."/>
        </authorList>
    </citation>
    <scope>NUCLEOTIDE SEQUENCE [LARGE SCALE GENOMIC DNA]</scope>
    <source>
        <strain evidence="2 3">LMG 25704</strain>
    </source>
</reference>
<gene>
    <name evidence="2" type="ORF">F8C67_03340</name>
</gene>
<dbReference type="AlphaFoldDB" id="A0A6N6RMK6"/>
<dbReference type="RefSeq" id="WP_151666373.1">
    <property type="nucleotide sequence ID" value="NZ_WBVO01000001.1"/>
</dbReference>
<dbReference type="Proteomes" id="UP000468650">
    <property type="component" value="Unassembled WGS sequence"/>
</dbReference>
<dbReference type="SUPFAM" id="SSF46785">
    <property type="entry name" value="Winged helix' DNA-binding domain"/>
    <property type="match status" value="1"/>
</dbReference>
<keyword evidence="3" id="KW-1185">Reference proteome</keyword>
<accession>A0A6N6RMK6</accession>
<dbReference type="PANTHER" id="PTHR37318:SF1">
    <property type="entry name" value="BSL7504 PROTEIN"/>
    <property type="match status" value="1"/>
</dbReference>
<dbReference type="Pfam" id="PF13601">
    <property type="entry name" value="HTH_34"/>
    <property type="match status" value="1"/>
</dbReference>
<dbReference type="EMBL" id="WBVO01000001">
    <property type="protein sequence ID" value="KAB2814795.1"/>
    <property type="molecule type" value="Genomic_DNA"/>
</dbReference>
<feature type="domain" description="Winged helix DNA-binding" evidence="1">
    <location>
        <begin position="13"/>
        <end position="92"/>
    </location>
</feature>
<proteinExistence type="predicted"/>
<dbReference type="OrthoDB" id="9800369at2"/>
<evidence type="ECO:0000313" key="2">
    <source>
        <dbReference type="EMBL" id="KAB2814795.1"/>
    </source>
</evidence>
<dbReference type="PANTHER" id="PTHR37318">
    <property type="entry name" value="BSL7504 PROTEIN"/>
    <property type="match status" value="1"/>
</dbReference>
<evidence type="ECO:0000313" key="3">
    <source>
        <dbReference type="Proteomes" id="UP000468650"/>
    </source>
</evidence>
<comment type="caution">
    <text evidence="2">The sequence shown here is derived from an EMBL/GenBank/DDBJ whole genome shotgun (WGS) entry which is preliminary data.</text>
</comment>
<dbReference type="InterPro" id="IPR036388">
    <property type="entry name" value="WH-like_DNA-bd_sf"/>
</dbReference>
<dbReference type="InterPro" id="IPR036390">
    <property type="entry name" value="WH_DNA-bd_sf"/>
</dbReference>
<sequence length="97" mass="11078">MLPDLDPLLHTQLRLQIVTLLAGVEDADFNWLLENTGATRGNLSVQINKLKDAEYLTVEKGFKNNYPLTTCKITKKGREAFEKYVAAITKYIKHQQK</sequence>